<reference evidence="2 3" key="1">
    <citation type="journal article" date="2019" name="Sci. Rep.">
        <title>Colletotrichum shisoi sp. nov., an anthracnose pathogen of Perilla frutescens in Japan: molecular phylogenetic, morphological and genomic evidence.</title>
        <authorList>
            <person name="Gan P."/>
            <person name="Tsushima A."/>
            <person name="Hiroyama R."/>
            <person name="Narusaka M."/>
            <person name="Takano Y."/>
            <person name="Narusaka Y."/>
            <person name="Kawaradani M."/>
            <person name="Damm U."/>
            <person name="Shirasu K."/>
        </authorList>
    </citation>
    <scope>NUCLEOTIDE SEQUENCE [LARGE SCALE GENOMIC DNA]</scope>
    <source>
        <strain evidence="2 3">PG-2018a</strain>
    </source>
</reference>
<dbReference type="OrthoDB" id="7700931at2759"/>
<dbReference type="PROSITE" id="PS50213">
    <property type="entry name" value="FAS1"/>
    <property type="match status" value="2"/>
</dbReference>
<evidence type="ECO:0000313" key="3">
    <source>
        <dbReference type="Proteomes" id="UP000326340"/>
    </source>
</evidence>
<dbReference type="SMART" id="SM00554">
    <property type="entry name" value="FAS1"/>
    <property type="match status" value="2"/>
</dbReference>
<dbReference type="PANTHER" id="PTHR10900:SF125">
    <property type="entry name" value="FAS1 DOMAIN-CONTAINING PROTEIN YLR001C"/>
    <property type="match status" value="1"/>
</dbReference>
<feature type="domain" description="FAS1" evidence="1">
    <location>
        <begin position="296"/>
        <end position="445"/>
    </location>
</feature>
<gene>
    <name evidence="2" type="primary">AurS-1</name>
    <name evidence="2" type="ORF">CSHISOI_02295</name>
</gene>
<accession>A0A5Q4C3Q6</accession>
<keyword evidence="3" id="KW-1185">Reference proteome</keyword>
<dbReference type="AlphaFoldDB" id="A0A5Q4C3Q6"/>
<dbReference type="Gene3D" id="2.30.180.10">
    <property type="entry name" value="FAS1 domain"/>
    <property type="match status" value="2"/>
</dbReference>
<dbReference type="Pfam" id="PF02469">
    <property type="entry name" value="Fasciclin"/>
    <property type="match status" value="2"/>
</dbReference>
<dbReference type="InterPro" id="IPR000782">
    <property type="entry name" value="FAS1_domain"/>
</dbReference>
<protein>
    <submittedName>
        <fullName evidence="2">Aurofusarin biosynthesis cluster protein S</fullName>
    </submittedName>
</protein>
<evidence type="ECO:0000259" key="1">
    <source>
        <dbReference type="PROSITE" id="PS50213"/>
    </source>
</evidence>
<dbReference type="PANTHER" id="PTHR10900">
    <property type="entry name" value="PERIOSTIN-RELATED"/>
    <property type="match status" value="1"/>
</dbReference>
<evidence type="ECO:0000313" key="2">
    <source>
        <dbReference type="EMBL" id="TQN73174.1"/>
    </source>
</evidence>
<dbReference type="EMBL" id="PUHP01000115">
    <property type="protein sequence ID" value="TQN73174.1"/>
    <property type="molecule type" value="Genomic_DNA"/>
</dbReference>
<proteinExistence type="predicted"/>
<dbReference type="Proteomes" id="UP000326340">
    <property type="component" value="Unassembled WGS sequence"/>
</dbReference>
<name>A0A5Q4C3Q6_9PEZI</name>
<dbReference type="InterPro" id="IPR036378">
    <property type="entry name" value="FAS1_dom_sf"/>
</dbReference>
<dbReference type="SUPFAM" id="SSF82153">
    <property type="entry name" value="FAS1 domain"/>
    <property type="match status" value="2"/>
</dbReference>
<feature type="domain" description="FAS1" evidence="1">
    <location>
        <begin position="155"/>
        <end position="292"/>
    </location>
</feature>
<sequence length="490" mass="52605">MDRRVHVYFHTSSTLRRTLASKLLNHVRSSTSWKTDTGSEGTEVMKPSRLFPIAAVAASAAEATVLPEDSVQQQAPIQMDVRASGGLIREGLPTRDSVSGAALGAIGAVTRLGRWAVGYSDRERAVEIKTRIDAPQHAGDVPRPYRKGATDEPTNMSVIDIIRQSDRATYFSKLLESYDKLRRVLEDESREFTVFVPTDEAFRALEGFERSRGALMGEILEYHVVEGRHTADELGRAGTLATVLEEGELGGRRQRLRIGVGLLGLEVNFYGRVVVQSKEGRDGMVHYLDGVLVPPPRCATLAEGLPGRLRTFSRALGRAGLGMEGESRRGGGGGVTLFAPSDEAWEETLSGEGRRFLFSEEGAAWLRALVRYHVVEGAVYMGGGGARGEAGRGSREVRNLLGDKVSVEVDGPEGAGVVLRVDGVAVSVRDVPARDGVLHVLDGVLLPPAPGAETGAVSGGRGRVSVEGLKARLGRFVEEADGDGTESEEL</sequence>
<organism evidence="2 3">
    <name type="scientific">Colletotrichum shisoi</name>
    <dbReference type="NCBI Taxonomy" id="2078593"/>
    <lineage>
        <taxon>Eukaryota</taxon>
        <taxon>Fungi</taxon>
        <taxon>Dikarya</taxon>
        <taxon>Ascomycota</taxon>
        <taxon>Pezizomycotina</taxon>
        <taxon>Sordariomycetes</taxon>
        <taxon>Hypocreomycetidae</taxon>
        <taxon>Glomerellales</taxon>
        <taxon>Glomerellaceae</taxon>
        <taxon>Colletotrichum</taxon>
        <taxon>Colletotrichum destructivum species complex</taxon>
    </lineage>
</organism>
<comment type="caution">
    <text evidence="2">The sequence shown here is derived from an EMBL/GenBank/DDBJ whole genome shotgun (WGS) entry which is preliminary data.</text>
</comment>
<dbReference type="InterPro" id="IPR050904">
    <property type="entry name" value="Adhesion/Biosynth-related"/>
</dbReference>